<dbReference type="Proteomes" id="UP000245293">
    <property type="component" value="Unassembled WGS sequence"/>
</dbReference>
<dbReference type="GO" id="GO:0003887">
    <property type="term" value="F:DNA-directed DNA polymerase activity"/>
    <property type="evidence" value="ECO:0007669"/>
    <property type="project" value="UniProtKB-KW"/>
</dbReference>
<dbReference type="InterPro" id="IPR027417">
    <property type="entry name" value="P-loop_NTPase"/>
</dbReference>
<name>A0A2V1P0X9_9RHOB</name>
<dbReference type="PANTHER" id="PTHR34388:SF1">
    <property type="entry name" value="DNA POLYMERASE III SUBUNIT DELTA"/>
    <property type="match status" value="1"/>
</dbReference>
<keyword evidence="3" id="KW-0548">Nucleotidyltransferase</keyword>
<keyword evidence="4" id="KW-0235">DNA replication</keyword>
<sequence>MKLNSRDAAAYFRKPDPKAAGILIYGADAMRVATKRQEVIAALVGPEAEAEMRLTRISGADLRKDAALLHDAIKAQGFFPGPRVAFVEDATDGTAKAIEPALADWAPGDAQVIVTAGQLNARSALRKLFEGHKSAYAAGIYDDPPDRAEIEAIISAAGLSQVPGDVMAAITDLSRALDPGDFRQTIEKLGLYKGDDSSPVTVQELDLCAPRSNEADLDDLLHIVAECRHGEIGPVLSRLYAQGIAPVGLCIGTTRHFRALHAAASDPGGAAAGIGRLRPPIYGPRRDRMARQAGKWGRARLERALSLLTETDLQLRSSSNAPAHALMERALIRLAMMVR</sequence>
<dbReference type="EMBL" id="QETF01000032">
    <property type="protein sequence ID" value="PWG15604.1"/>
    <property type="molecule type" value="Genomic_DNA"/>
</dbReference>
<evidence type="ECO:0000256" key="5">
    <source>
        <dbReference type="ARBA" id="ARBA00022932"/>
    </source>
</evidence>
<evidence type="ECO:0000256" key="6">
    <source>
        <dbReference type="ARBA" id="ARBA00034754"/>
    </source>
</evidence>
<dbReference type="RefSeq" id="WP_109390041.1">
    <property type="nucleotide sequence ID" value="NZ_QETF01000032.1"/>
</dbReference>
<evidence type="ECO:0000256" key="7">
    <source>
        <dbReference type="ARBA" id="ARBA00049244"/>
    </source>
</evidence>
<comment type="caution">
    <text evidence="8">The sequence shown here is derived from an EMBL/GenBank/DDBJ whole genome shotgun (WGS) entry which is preliminary data.</text>
</comment>
<dbReference type="GO" id="GO:0003677">
    <property type="term" value="F:DNA binding"/>
    <property type="evidence" value="ECO:0007669"/>
    <property type="project" value="InterPro"/>
</dbReference>
<dbReference type="OrthoDB" id="9804983at2"/>
<evidence type="ECO:0000256" key="4">
    <source>
        <dbReference type="ARBA" id="ARBA00022705"/>
    </source>
</evidence>
<keyword evidence="5" id="KW-0239">DNA-directed DNA polymerase</keyword>
<dbReference type="Gene3D" id="1.20.272.10">
    <property type="match status" value="1"/>
</dbReference>
<evidence type="ECO:0000256" key="1">
    <source>
        <dbReference type="ARBA" id="ARBA00012417"/>
    </source>
</evidence>
<comment type="similarity">
    <text evidence="6">Belongs to the DNA polymerase HolA subunit family.</text>
</comment>
<gene>
    <name evidence="8" type="ORF">DFK10_16015</name>
</gene>
<evidence type="ECO:0000256" key="2">
    <source>
        <dbReference type="ARBA" id="ARBA00022679"/>
    </source>
</evidence>
<dbReference type="InterPro" id="IPR005790">
    <property type="entry name" value="DNA_polIII_delta"/>
</dbReference>
<evidence type="ECO:0000256" key="3">
    <source>
        <dbReference type="ARBA" id="ARBA00022695"/>
    </source>
</evidence>
<dbReference type="EC" id="2.7.7.7" evidence="1"/>
<keyword evidence="2" id="KW-0808">Transferase</keyword>
<protein>
    <recommendedName>
        <fullName evidence="1">DNA-directed DNA polymerase</fullName>
        <ecNumber evidence="1">2.7.7.7</ecNumber>
    </recommendedName>
</protein>
<accession>A0A2V1P0X9</accession>
<dbReference type="AlphaFoldDB" id="A0A2V1P0X9"/>
<dbReference type="Gene3D" id="3.40.50.300">
    <property type="entry name" value="P-loop containing nucleotide triphosphate hydrolases"/>
    <property type="match status" value="1"/>
</dbReference>
<dbReference type="NCBIfam" id="TIGR01128">
    <property type="entry name" value="holA"/>
    <property type="match status" value="1"/>
</dbReference>
<dbReference type="InterPro" id="IPR008921">
    <property type="entry name" value="DNA_pol3_clamp-load_cplx_C"/>
</dbReference>
<reference evidence="9" key="1">
    <citation type="submission" date="2018-05" db="EMBL/GenBank/DDBJ databases">
        <authorList>
            <person name="Du Z."/>
            <person name="Wang X."/>
        </authorList>
    </citation>
    <scope>NUCLEOTIDE SEQUENCE [LARGE SCALE GENOMIC DNA]</scope>
    <source>
        <strain evidence="9">WDS4C29</strain>
    </source>
</reference>
<dbReference type="GO" id="GO:0009360">
    <property type="term" value="C:DNA polymerase III complex"/>
    <property type="evidence" value="ECO:0007669"/>
    <property type="project" value="TreeGrafter"/>
</dbReference>
<dbReference type="SUPFAM" id="SSF48019">
    <property type="entry name" value="post-AAA+ oligomerization domain-like"/>
    <property type="match status" value="1"/>
</dbReference>
<evidence type="ECO:0000313" key="8">
    <source>
        <dbReference type="EMBL" id="PWG15604.1"/>
    </source>
</evidence>
<dbReference type="GO" id="GO:0006261">
    <property type="term" value="P:DNA-templated DNA replication"/>
    <property type="evidence" value="ECO:0007669"/>
    <property type="project" value="TreeGrafter"/>
</dbReference>
<evidence type="ECO:0000313" key="9">
    <source>
        <dbReference type="Proteomes" id="UP000245293"/>
    </source>
</evidence>
<dbReference type="PANTHER" id="PTHR34388">
    <property type="entry name" value="DNA POLYMERASE III SUBUNIT DELTA"/>
    <property type="match status" value="1"/>
</dbReference>
<proteinExistence type="inferred from homology"/>
<keyword evidence="9" id="KW-1185">Reference proteome</keyword>
<comment type="catalytic activity">
    <reaction evidence="7">
        <text>DNA(n) + a 2'-deoxyribonucleoside 5'-triphosphate = DNA(n+1) + diphosphate</text>
        <dbReference type="Rhea" id="RHEA:22508"/>
        <dbReference type="Rhea" id="RHEA-COMP:17339"/>
        <dbReference type="Rhea" id="RHEA-COMP:17340"/>
        <dbReference type="ChEBI" id="CHEBI:33019"/>
        <dbReference type="ChEBI" id="CHEBI:61560"/>
        <dbReference type="ChEBI" id="CHEBI:173112"/>
        <dbReference type="EC" id="2.7.7.7"/>
    </reaction>
</comment>
<organism evidence="8 9">
    <name type="scientific">Salibaculum griseiflavum</name>
    <dbReference type="NCBI Taxonomy" id="1914409"/>
    <lineage>
        <taxon>Bacteria</taxon>
        <taxon>Pseudomonadati</taxon>
        <taxon>Pseudomonadota</taxon>
        <taxon>Alphaproteobacteria</taxon>
        <taxon>Rhodobacterales</taxon>
        <taxon>Roseobacteraceae</taxon>
        <taxon>Salibaculum</taxon>
    </lineage>
</organism>